<accession>A0ACB8HRT0</accession>
<protein>
    <submittedName>
        <fullName evidence="1">Uncharacterized protein</fullName>
    </submittedName>
</protein>
<dbReference type="EMBL" id="CM039178">
    <property type="protein sequence ID" value="KAH9677485.1"/>
    <property type="molecule type" value="Genomic_DNA"/>
</dbReference>
<organism evidence="1 2">
    <name type="scientific">Citrus sinensis</name>
    <name type="common">Sweet orange</name>
    <name type="synonym">Citrus aurantium var. sinensis</name>
    <dbReference type="NCBI Taxonomy" id="2711"/>
    <lineage>
        <taxon>Eukaryota</taxon>
        <taxon>Viridiplantae</taxon>
        <taxon>Streptophyta</taxon>
        <taxon>Embryophyta</taxon>
        <taxon>Tracheophyta</taxon>
        <taxon>Spermatophyta</taxon>
        <taxon>Magnoliopsida</taxon>
        <taxon>eudicotyledons</taxon>
        <taxon>Gunneridae</taxon>
        <taxon>Pentapetalae</taxon>
        <taxon>rosids</taxon>
        <taxon>malvids</taxon>
        <taxon>Sapindales</taxon>
        <taxon>Rutaceae</taxon>
        <taxon>Aurantioideae</taxon>
        <taxon>Citrus</taxon>
    </lineage>
</organism>
<sequence>MGFFSTKLLKEMAMRLKRSGAAFLWVVLFPPLEDEFRQTLTVADAEASAELFLPEGFVERTRDWGLPVKSWAPQVDVLSHDSVVGLRLTDGGTWCLKLCVPGFLW</sequence>
<keyword evidence="2" id="KW-1185">Reference proteome</keyword>
<dbReference type="Proteomes" id="UP000829398">
    <property type="component" value="Chromosome 9"/>
</dbReference>
<evidence type="ECO:0000313" key="2">
    <source>
        <dbReference type="Proteomes" id="UP000829398"/>
    </source>
</evidence>
<proteinExistence type="predicted"/>
<reference evidence="2" key="1">
    <citation type="journal article" date="2023" name="Hortic. Res.">
        <title>A chromosome-level phased genome enabling allele-level studies in sweet orange: a case study on citrus Huanglongbing tolerance.</title>
        <authorList>
            <person name="Wu B."/>
            <person name="Yu Q."/>
            <person name="Deng Z."/>
            <person name="Duan Y."/>
            <person name="Luo F."/>
            <person name="Gmitter F. Jr."/>
        </authorList>
    </citation>
    <scope>NUCLEOTIDE SEQUENCE [LARGE SCALE GENOMIC DNA]</scope>
    <source>
        <strain evidence="2">cv. Valencia</strain>
    </source>
</reference>
<gene>
    <name evidence="1" type="ORF">KPL71_025386</name>
</gene>
<name>A0ACB8HRT0_CITSI</name>
<evidence type="ECO:0000313" key="1">
    <source>
        <dbReference type="EMBL" id="KAH9677485.1"/>
    </source>
</evidence>
<comment type="caution">
    <text evidence="1">The sequence shown here is derived from an EMBL/GenBank/DDBJ whole genome shotgun (WGS) entry which is preliminary data.</text>
</comment>